<feature type="region of interest" description="Disordered" evidence="1">
    <location>
        <begin position="1"/>
        <end position="64"/>
    </location>
</feature>
<gene>
    <name evidence="2" type="ordered locus">FRAAL6512</name>
</gene>
<keyword evidence="3" id="KW-1185">Reference proteome</keyword>
<evidence type="ECO:0000256" key="1">
    <source>
        <dbReference type="SAM" id="MobiDB-lite"/>
    </source>
</evidence>
<protein>
    <submittedName>
        <fullName evidence="2">Uncharacterized protein</fullName>
    </submittedName>
</protein>
<dbReference type="EMBL" id="CT573213">
    <property type="protein sequence ID" value="CAJ65135.1"/>
    <property type="molecule type" value="Genomic_DNA"/>
</dbReference>
<evidence type="ECO:0000313" key="3">
    <source>
        <dbReference type="Proteomes" id="UP000000657"/>
    </source>
</evidence>
<reference evidence="2 3" key="1">
    <citation type="journal article" date="2007" name="Genome Res.">
        <title>Genome characteristics of facultatively symbiotic Frankia sp. strains reflect host range and host plant biogeography.</title>
        <authorList>
            <person name="Normand P."/>
            <person name="Lapierre P."/>
            <person name="Tisa L.S."/>
            <person name="Gogarten J.P."/>
            <person name="Alloisio N."/>
            <person name="Bagnarol E."/>
            <person name="Bassi C.A."/>
            <person name="Berry A.M."/>
            <person name="Bickhart D.M."/>
            <person name="Choisne N."/>
            <person name="Couloux A."/>
            <person name="Cournoyer B."/>
            <person name="Cruveiller S."/>
            <person name="Daubin V."/>
            <person name="Demange N."/>
            <person name="Francino M.P."/>
            <person name="Goltsman E."/>
            <person name="Huang Y."/>
            <person name="Kopp O.R."/>
            <person name="Labarre L."/>
            <person name="Lapidus A."/>
            <person name="Lavire C."/>
            <person name="Marechal J."/>
            <person name="Martinez M."/>
            <person name="Mastronunzio J.E."/>
            <person name="Mullin B.C."/>
            <person name="Niemann J."/>
            <person name="Pujic P."/>
            <person name="Rawnsley T."/>
            <person name="Rouy Z."/>
            <person name="Schenowitz C."/>
            <person name="Sellstedt A."/>
            <person name="Tavares F."/>
            <person name="Tomkins J.P."/>
            <person name="Vallenet D."/>
            <person name="Valverde C."/>
            <person name="Wall L.G."/>
            <person name="Wang Y."/>
            <person name="Medigue C."/>
            <person name="Benson D.R."/>
        </authorList>
    </citation>
    <scope>NUCLEOTIDE SEQUENCE [LARGE SCALE GENOMIC DNA]</scope>
    <source>
        <strain evidence="3">DSM 45986 / CECT 9034 / ACN14a</strain>
    </source>
</reference>
<sequence length="64" mass="6596">MAGKRQSGMLFSYGLDEPRPTQPGPDRAGLDHGRIRTAACPRTSGAWTTAQPPPAGAGAHDPVG</sequence>
<accession>Q0RBP9</accession>
<dbReference type="AlphaFoldDB" id="Q0RBP9"/>
<dbReference type="KEGG" id="fal:FRAAL6512"/>
<dbReference type="Proteomes" id="UP000000657">
    <property type="component" value="Chromosome"/>
</dbReference>
<organism evidence="2 3">
    <name type="scientific">Frankia alni (strain DSM 45986 / CECT 9034 / ACN14a)</name>
    <dbReference type="NCBI Taxonomy" id="326424"/>
    <lineage>
        <taxon>Bacteria</taxon>
        <taxon>Bacillati</taxon>
        <taxon>Actinomycetota</taxon>
        <taxon>Actinomycetes</taxon>
        <taxon>Frankiales</taxon>
        <taxon>Frankiaceae</taxon>
        <taxon>Frankia</taxon>
    </lineage>
</organism>
<name>Q0RBP9_FRAAA</name>
<proteinExistence type="predicted"/>
<dbReference type="HOGENOM" id="CLU_2861228_0_0_11"/>
<evidence type="ECO:0000313" key="2">
    <source>
        <dbReference type="EMBL" id="CAJ65135.1"/>
    </source>
</evidence>
<dbReference type="STRING" id="326424.FRAAL6512"/>